<evidence type="ECO:0000313" key="2">
    <source>
        <dbReference type="EMBL" id="KTD68201.1"/>
    </source>
</evidence>
<name>A0A0W0ZGS3_9GAMM</name>
<dbReference type="Proteomes" id="UP000054926">
    <property type="component" value="Unassembled WGS sequence"/>
</dbReference>
<evidence type="ECO:0000313" key="3">
    <source>
        <dbReference type="Proteomes" id="UP000054926"/>
    </source>
</evidence>
<proteinExistence type="predicted"/>
<dbReference type="RefSeq" id="WP_058510316.1">
    <property type="nucleotide sequence ID" value="NZ_DAIOMV010000001.1"/>
</dbReference>
<organism evidence="2 3">
    <name type="scientific">Legionella steelei</name>
    <dbReference type="NCBI Taxonomy" id="947033"/>
    <lineage>
        <taxon>Bacteria</taxon>
        <taxon>Pseudomonadati</taxon>
        <taxon>Pseudomonadota</taxon>
        <taxon>Gammaproteobacteria</taxon>
        <taxon>Legionellales</taxon>
        <taxon>Legionellaceae</taxon>
        <taxon>Legionella</taxon>
    </lineage>
</organism>
<dbReference type="STRING" id="947033.Lste_1359"/>
<dbReference type="EMBL" id="LNYY01000019">
    <property type="protein sequence ID" value="KTD68201.1"/>
    <property type="molecule type" value="Genomic_DNA"/>
</dbReference>
<dbReference type="PROSITE" id="PS51186">
    <property type="entry name" value="GNAT"/>
    <property type="match status" value="1"/>
</dbReference>
<dbReference type="Pfam" id="PF13508">
    <property type="entry name" value="Acetyltransf_7"/>
    <property type="match status" value="1"/>
</dbReference>
<dbReference type="InterPro" id="IPR016181">
    <property type="entry name" value="Acyl_CoA_acyltransferase"/>
</dbReference>
<dbReference type="CDD" id="cd04301">
    <property type="entry name" value="NAT_SF"/>
    <property type="match status" value="1"/>
</dbReference>
<sequence>MNDSVKIITDFKENDGISKIIYDNLKKFNESIIGTYEAKPFIIHAQNNASEVLGGIKGDVFGTLCRVFTVWIHEKYRRKGLGRDLFKQLDVFAKENKCTMIQLDTAEFQARGFYEKLGYQVIATLPDNFMGYTSYILRKNLLD</sequence>
<protein>
    <submittedName>
        <fullName evidence="2">GNAT family acetyltransferase</fullName>
    </submittedName>
</protein>
<dbReference type="Gene3D" id="3.40.630.30">
    <property type="match status" value="1"/>
</dbReference>
<dbReference type="AlphaFoldDB" id="A0A0W0ZGS3"/>
<feature type="domain" description="N-acetyltransferase" evidence="1">
    <location>
        <begin position="3"/>
        <end position="142"/>
    </location>
</feature>
<keyword evidence="2" id="KW-0808">Transferase</keyword>
<comment type="caution">
    <text evidence="2">The sequence shown here is derived from an EMBL/GenBank/DDBJ whole genome shotgun (WGS) entry which is preliminary data.</text>
</comment>
<evidence type="ECO:0000259" key="1">
    <source>
        <dbReference type="PROSITE" id="PS51186"/>
    </source>
</evidence>
<dbReference type="OrthoDB" id="9787920at2"/>
<dbReference type="PATRIC" id="fig|947033.5.peg.1447"/>
<dbReference type="GO" id="GO:0016747">
    <property type="term" value="F:acyltransferase activity, transferring groups other than amino-acyl groups"/>
    <property type="evidence" value="ECO:0007669"/>
    <property type="project" value="InterPro"/>
</dbReference>
<reference evidence="2 3" key="1">
    <citation type="submission" date="2015-11" db="EMBL/GenBank/DDBJ databases">
        <title>Genomic analysis of 38 Legionella species identifies large and diverse effector repertoires.</title>
        <authorList>
            <person name="Burstein D."/>
            <person name="Amaro F."/>
            <person name="Zusman T."/>
            <person name="Lifshitz Z."/>
            <person name="Cohen O."/>
            <person name="Gilbert J.A."/>
            <person name="Pupko T."/>
            <person name="Shuman H.A."/>
            <person name="Segal G."/>
        </authorList>
    </citation>
    <scope>NUCLEOTIDE SEQUENCE [LARGE SCALE GENOMIC DNA]</scope>
    <source>
        <strain evidence="2 3">IMVS3376</strain>
    </source>
</reference>
<gene>
    <name evidence="2" type="ORF">Lste_1359</name>
</gene>
<accession>A0A0W0ZGS3</accession>
<dbReference type="InterPro" id="IPR000182">
    <property type="entry name" value="GNAT_dom"/>
</dbReference>
<keyword evidence="3" id="KW-1185">Reference proteome</keyword>
<dbReference type="SUPFAM" id="SSF55729">
    <property type="entry name" value="Acyl-CoA N-acyltransferases (Nat)"/>
    <property type="match status" value="1"/>
</dbReference>